<evidence type="ECO:0000259" key="4">
    <source>
        <dbReference type="Pfam" id="PF06094"/>
    </source>
</evidence>
<dbReference type="SUPFAM" id="SSF110857">
    <property type="entry name" value="Gamma-glutamyl cyclotransferase-like"/>
    <property type="match status" value="1"/>
</dbReference>
<accession>A0A0C9XA73</accession>
<feature type="domain" description="Gamma-glutamylcyclotransferase AIG2-like" evidence="4">
    <location>
        <begin position="67"/>
        <end position="118"/>
    </location>
</feature>
<proteinExistence type="predicted"/>
<keyword evidence="2" id="KW-0456">Lyase</keyword>
<dbReference type="PANTHER" id="PTHR12935:SF0">
    <property type="entry name" value="GAMMA-GLUTAMYLCYCLOTRANSFERASE"/>
    <property type="match status" value="1"/>
</dbReference>
<reference evidence="6" key="2">
    <citation type="submission" date="2015-01" db="EMBL/GenBank/DDBJ databases">
        <title>Evolutionary Origins and Diversification of the Mycorrhizal Mutualists.</title>
        <authorList>
            <consortium name="DOE Joint Genome Institute"/>
            <consortium name="Mycorrhizal Genomics Consortium"/>
            <person name="Kohler A."/>
            <person name="Kuo A."/>
            <person name="Nagy L.G."/>
            <person name="Floudas D."/>
            <person name="Copeland A."/>
            <person name="Barry K.W."/>
            <person name="Cichocki N."/>
            <person name="Veneault-Fourrey C."/>
            <person name="LaButti K."/>
            <person name="Lindquist E.A."/>
            <person name="Lipzen A."/>
            <person name="Lundell T."/>
            <person name="Morin E."/>
            <person name="Murat C."/>
            <person name="Riley R."/>
            <person name="Ohm R."/>
            <person name="Sun H."/>
            <person name="Tunlid A."/>
            <person name="Henrissat B."/>
            <person name="Grigoriev I.V."/>
            <person name="Hibbett D.S."/>
            <person name="Martin F."/>
        </authorList>
    </citation>
    <scope>NUCLEOTIDE SEQUENCE [LARGE SCALE GENOMIC DNA]</scope>
    <source>
        <strain evidence="6">LaAM-08-1</strain>
    </source>
</reference>
<dbReference type="EMBL" id="KN838787">
    <property type="protein sequence ID" value="KIJ94571.1"/>
    <property type="molecule type" value="Genomic_DNA"/>
</dbReference>
<dbReference type="Pfam" id="PF06094">
    <property type="entry name" value="GGACT"/>
    <property type="match status" value="1"/>
</dbReference>
<dbReference type="OrthoDB" id="2924818at2759"/>
<gene>
    <name evidence="5" type="ORF">K443DRAFT_125165</name>
</gene>
<name>A0A0C9XA73_9AGAR</name>
<evidence type="ECO:0000256" key="2">
    <source>
        <dbReference type="ARBA" id="ARBA00023239"/>
    </source>
</evidence>
<dbReference type="AlphaFoldDB" id="A0A0C9XA73"/>
<sequence>MSTQYNFAYGSNIWHEQMKHRCPGSKFYKIGTLSGRLEIYPPDVMLKFSDRDCTLSLALRRHRKWIINSRGVANIKPSPGDVVHGMLYSVTGRDLELLDKFEGQRYQRRQLDVTVTGSATNTVEGTPRHEYISRLHRGFADGVEKNIPASYFDKIFHPYVVGNPGTALTQSLTGEVEEEEDGRWN</sequence>
<dbReference type="InterPro" id="IPR009288">
    <property type="entry name" value="AIG2-like_dom"/>
</dbReference>
<dbReference type="Gene3D" id="3.10.490.10">
    <property type="entry name" value="Gamma-glutamyl cyclotransferase-like"/>
    <property type="match status" value="1"/>
</dbReference>
<evidence type="ECO:0000313" key="6">
    <source>
        <dbReference type="Proteomes" id="UP000054477"/>
    </source>
</evidence>
<dbReference type="STRING" id="1095629.A0A0C9XA73"/>
<dbReference type="Proteomes" id="UP000054477">
    <property type="component" value="Unassembled WGS sequence"/>
</dbReference>
<evidence type="ECO:0000313" key="5">
    <source>
        <dbReference type="EMBL" id="KIJ94571.1"/>
    </source>
</evidence>
<dbReference type="PANTHER" id="PTHR12935">
    <property type="entry name" value="GAMMA-GLUTAMYLCYCLOTRANSFERASE"/>
    <property type="match status" value="1"/>
</dbReference>
<protein>
    <recommendedName>
        <fullName evidence="1">gamma-glutamylcyclotransferase</fullName>
        <ecNumber evidence="1">4.3.2.9</ecNumber>
    </recommendedName>
</protein>
<dbReference type="CDD" id="cd06661">
    <property type="entry name" value="GGCT_like"/>
    <property type="match status" value="1"/>
</dbReference>
<organism evidence="5 6">
    <name type="scientific">Laccaria amethystina LaAM-08-1</name>
    <dbReference type="NCBI Taxonomy" id="1095629"/>
    <lineage>
        <taxon>Eukaryota</taxon>
        <taxon>Fungi</taxon>
        <taxon>Dikarya</taxon>
        <taxon>Basidiomycota</taxon>
        <taxon>Agaricomycotina</taxon>
        <taxon>Agaricomycetes</taxon>
        <taxon>Agaricomycetidae</taxon>
        <taxon>Agaricales</taxon>
        <taxon>Agaricineae</taxon>
        <taxon>Hydnangiaceae</taxon>
        <taxon>Laccaria</taxon>
    </lineage>
</organism>
<dbReference type="EC" id="4.3.2.9" evidence="1"/>
<dbReference type="InterPro" id="IPR017939">
    <property type="entry name" value="G-Glutamylcylcotransferase"/>
</dbReference>
<dbReference type="HOGENOM" id="CLU_048475_1_2_1"/>
<keyword evidence="6" id="KW-1185">Reference proteome</keyword>
<evidence type="ECO:0000256" key="1">
    <source>
        <dbReference type="ARBA" id="ARBA00012346"/>
    </source>
</evidence>
<dbReference type="InterPro" id="IPR036568">
    <property type="entry name" value="GGCT-like_sf"/>
</dbReference>
<reference evidence="5 6" key="1">
    <citation type="submission" date="2014-04" db="EMBL/GenBank/DDBJ databases">
        <authorList>
            <consortium name="DOE Joint Genome Institute"/>
            <person name="Kuo A."/>
            <person name="Kohler A."/>
            <person name="Nagy L.G."/>
            <person name="Floudas D."/>
            <person name="Copeland A."/>
            <person name="Barry K.W."/>
            <person name="Cichocki N."/>
            <person name="Veneault-Fourrey C."/>
            <person name="LaButti K."/>
            <person name="Lindquist E.A."/>
            <person name="Lipzen A."/>
            <person name="Lundell T."/>
            <person name="Morin E."/>
            <person name="Murat C."/>
            <person name="Sun H."/>
            <person name="Tunlid A."/>
            <person name="Henrissat B."/>
            <person name="Grigoriev I.V."/>
            <person name="Hibbett D.S."/>
            <person name="Martin F."/>
            <person name="Nordberg H.P."/>
            <person name="Cantor M.N."/>
            <person name="Hua S.X."/>
        </authorList>
    </citation>
    <scope>NUCLEOTIDE SEQUENCE [LARGE SCALE GENOMIC DNA]</scope>
    <source>
        <strain evidence="5 6">LaAM-08-1</strain>
    </source>
</reference>
<evidence type="ECO:0000256" key="3">
    <source>
        <dbReference type="PIRSR" id="PIRSR617939-1"/>
    </source>
</evidence>
<dbReference type="InterPro" id="IPR013024">
    <property type="entry name" value="GGCT-like"/>
</dbReference>
<dbReference type="GO" id="GO:0003839">
    <property type="term" value="F:gamma-glutamylcyclotransferase activity"/>
    <property type="evidence" value="ECO:0007669"/>
    <property type="project" value="UniProtKB-EC"/>
</dbReference>
<feature type="active site" description="Proton acceptor" evidence="3">
    <location>
        <position position="102"/>
    </location>
</feature>